<dbReference type="InterPro" id="IPR001763">
    <property type="entry name" value="Rhodanese-like_dom"/>
</dbReference>
<dbReference type="CDD" id="cd00158">
    <property type="entry name" value="RHOD"/>
    <property type="match status" value="1"/>
</dbReference>
<gene>
    <name evidence="2" type="ORF">SAMN02745248_00467</name>
</gene>
<evidence type="ECO:0000259" key="1">
    <source>
        <dbReference type="PROSITE" id="PS50206"/>
    </source>
</evidence>
<evidence type="ECO:0000313" key="3">
    <source>
        <dbReference type="Proteomes" id="UP000183952"/>
    </source>
</evidence>
<sequence>MTKNRLFKVIPMLVILSLSIVLVACGKKEEVASNNPMEYVSIEQLKKSIDETKEYVILDVRKIEDYKKSHIKGAFEADVDAANKGGDDKAGIASLEDGLLEATGSKTGKADAKYALICYSGKTYAQKATDLLIGMGVSKDKIFTLKGGMKAWEAGGSEYTDLLEK</sequence>
<dbReference type="OrthoDB" id="9800872at2"/>
<dbReference type="PROSITE" id="PS51257">
    <property type="entry name" value="PROKAR_LIPOPROTEIN"/>
    <property type="match status" value="1"/>
</dbReference>
<keyword evidence="3" id="KW-1185">Reference proteome</keyword>
<dbReference type="SMART" id="SM00450">
    <property type="entry name" value="RHOD"/>
    <property type="match status" value="1"/>
</dbReference>
<dbReference type="EMBL" id="FRAD01000004">
    <property type="protein sequence ID" value="SHJ58231.1"/>
    <property type="molecule type" value="Genomic_DNA"/>
</dbReference>
<evidence type="ECO:0000313" key="2">
    <source>
        <dbReference type="EMBL" id="SHJ58231.1"/>
    </source>
</evidence>
<accession>A0A1M6KH46</accession>
<dbReference type="RefSeq" id="WP_072901874.1">
    <property type="nucleotide sequence ID" value="NZ_FRAD01000004.1"/>
</dbReference>
<dbReference type="Gene3D" id="3.40.250.10">
    <property type="entry name" value="Rhodanese-like domain"/>
    <property type="match status" value="1"/>
</dbReference>
<dbReference type="STRING" id="1121331.SAMN02745248_00467"/>
<name>A0A1M6KH46_9CLOT</name>
<dbReference type="GO" id="GO:0016740">
    <property type="term" value="F:transferase activity"/>
    <property type="evidence" value="ECO:0007669"/>
    <property type="project" value="UniProtKB-KW"/>
</dbReference>
<feature type="domain" description="Rhodanese" evidence="1">
    <location>
        <begin position="51"/>
        <end position="161"/>
    </location>
</feature>
<dbReference type="SUPFAM" id="SSF52821">
    <property type="entry name" value="Rhodanese/Cell cycle control phosphatase"/>
    <property type="match status" value="1"/>
</dbReference>
<protein>
    <submittedName>
        <fullName evidence="2">Rhodanese-related sulfurtransferase</fullName>
    </submittedName>
</protein>
<dbReference type="InterPro" id="IPR036873">
    <property type="entry name" value="Rhodanese-like_dom_sf"/>
</dbReference>
<proteinExistence type="predicted"/>
<dbReference type="Proteomes" id="UP000183952">
    <property type="component" value="Unassembled WGS sequence"/>
</dbReference>
<dbReference type="PROSITE" id="PS50206">
    <property type="entry name" value="RHODANESE_3"/>
    <property type="match status" value="1"/>
</dbReference>
<dbReference type="AlphaFoldDB" id="A0A1M6KH46"/>
<keyword evidence="2" id="KW-0808">Transferase</keyword>
<organism evidence="2 3">
    <name type="scientific">Hathewaya proteolytica DSM 3090</name>
    <dbReference type="NCBI Taxonomy" id="1121331"/>
    <lineage>
        <taxon>Bacteria</taxon>
        <taxon>Bacillati</taxon>
        <taxon>Bacillota</taxon>
        <taxon>Clostridia</taxon>
        <taxon>Eubacteriales</taxon>
        <taxon>Clostridiaceae</taxon>
        <taxon>Hathewaya</taxon>
    </lineage>
</organism>
<dbReference type="Pfam" id="PF00581">
    <property type="entry name" value="Rhodanese"/>
    <property type="match status" value="1"/>
</dbReference>
<reference evidence="2 3" key="1">
    <citation type="submission" date="2016-11" db="EMBL/GenBank/DDBJ databases">
        <authorList>
            <person name="Jaros S."/>
            <person name="Januszkiewicz K."/>
            <person name="Wedrychowicz H."/>
        </authorList>
    </citation>
    <scope>NUCLEOTIDE SEQUENCE [LARGE SCALE GENOMIC DNA]</scope>
    <source>
        <strain evidence="2 3">DSM 3090</strain>
    </source>
</reference>